<sequence length="250" mass="27258">MTRILVCWEDQHNAKLDQCLRRALRHTLGDTGASTPELHRHGVRGHGGFAPFIRDQWPSAAKQGSPGSRGPIDYLVCIADADKATTCCPIEAPPKAPAPTDGWVTRASNAWTVKLRSSTNFDPDRIHGHFLRWNSESLLIAAHDVDPALQKLQCRNREALAAFLRGCDPIPGSLPSELFVEHFRKPQGCLEKMLAAGGAPPHRKGSVPRDDALDEASRTALDRLLGRVPDLLSIAQLLQRLADAGAPTRA</sequence>
<comment type="caution">
    <text evidence="1">The sequence shown here is derived from an EMBL/GenBank/DDBJ whole genome shotgun (WGS) entry which is preliminary data.</text>
</comment>
<name>A0ABT5ENA6_9BACT</name>
<protein>
    <submittedName>
        <fullName evidence="1">Uncharacterized protein</fullName>
    </submittedName>
</protein>
<evidence type="ECO:0000313" key="1">
    <source>
        <dbReference type="EMBL" id="MDC0743315.1"/>
    </source>
</evidence>
<organism evidence="1 2">
    <name type="scientific">Polyangium mundeleinium</name>
    <dbReference type="NCBI Taxonomy" id="2995306"/>
    <lineage>
        <taxon>Bacteria</taxon>
        <taxon>Pseudomonadati</taxon>
        <taxon>Myxococcota</taxon>
        <taxon>Polyangia</taxon>
        <taxon>Polyangiales</taxon>
        <taxon>Polyangiaceae</taxon>
        <taxon>Polyangium</taxon>
    </lineage>
</organism>
<reference evidence="1 2" key="1">
    <citation type="submission" date="2022-11" db="EMBL/GenBank/DDBJ databases">
        <title>Minimal conservation of predation-associated metabolite biosynthetic gene clusters underscores biosynthetic potential of Myxococcota including descriptions for ten novel species: Archangium lansinium sp. nov., Myxococcus landrumus sp. nov., Nannocystis bai.</title>
        <authorList>
            <person name="Ahearne A."/>
            <person name="Stevens C."/>
            <person name="Dowd S."/>
        </authorList>
    </citation>
    <scope>NUCLEOTIDE SEQUENCE [LARGE SCALE GENOMIC DNA]</scope>
    <source>
        <strain evidence="1 2">RJM3</strain>
    </source>
</reference>
<keyword evidence="2" id="KW-1185">Reference proteome</keyword>
<evidence type="ECO:0000313" key="2">
    <source>
        <dbReference type="Proteomes" id="UP001221411"/>
    </source>
</evidence>
<proteinExistence type="predicted"/>
<dbReference type="RefSeq" id="WP_271918733.1">
    <property type="nucleotide sequence ID" value="NZ_JAQNDO010000001.1"/>
</dbReference>
<dbReference type="EMBL" id="JAQNDO010000001">
    <property type="protein sequence ID" value="MDC0743315.1"/>
    <property type="molecule type" value="Genomic_DNA"/>
</dbReference>
<accession>A0ABT5ENA6</accession>
<gene>
    <name evidence="1" type="ORF">POL67_18330</name>
</gene>
<dbReference type="Proteomes" id="UP001221411">
    <property type="component" value="Unassembled WGS sequence"/>
</dbReference>